<evidence type="ECO:0000256" key="4">
    <source>
        <dbReference type="ARBA" id="ARBA00023163"/>
    </source>
</evidence>
<keyword evidence="7" id="KW-1133">Transmembrane helix</keyword>
<organism evidence="9 10">
    <name type="scientific">Rhododendron griersonianum</name>
    <dbReference type="NCBI Taxonomy" id="479676"/>
    <lineage>
        <taxon>Eukaryota</taxon>
        <taxon>Viridiplantae</taxon>
        <taxon>Streptophyta</taxon>
        <taxon>Embryophyta</taxon>
        <taxon>Tracheophyta</taxon>
        <taxon>Spermatophyta</taxon>
        <taxon>Magnoliopsida</taxon>
        <taxon>eudicotyledons</taxon>
        <taxon>Gunneridae</taxon>
        <taxon>Pentapetalae</taxon>
        <taxon>asterids</taxon>
        <taxon>Ericales</taxon>
        <taxon>Ericaceae</taxon>
        <taxon>Ericoideae</taxon>
        <taxon>Rhodoreae</taxon>
        <taxon>Rhododendron</taxon>
    </lineage>
</organism>
<evidence type="ECO:0000256" key="6">
    <source>
        <dbReference type="SAM" id="MobiDB-lite"/>
    </source>
</evidence>
<dbReference type="EMBL" id="JACTNZ010000008">
    <property type="protein sequence ID" value="KAG5535733.1"/>
    <property type="molecule type" value="Genomic_DNA"/>
</dbReference>
<sequence length="869" mass="98540">MVKRRKNSDFSESCPQFFKVYLPNQSAHRLVGALSKGLSKVVTLPQYPVEKREKQSRRYKEQQQAYPLAPANGYARSDAEAGMADSEELRRQKRKKLLIYIAAFVVFQTAIIVLFSLTVMKVKTPKFRVRSATFGNFDVQPTNPSFALNVNAQFGVKNTNFGPYKYDSNTVYFYYNDVQVGSTVIPKSKANFLSTKKINVAVDLTSANISSNTSLASDLNSGTLPLTTKSRLSGKVELMLIFKKKKSVDMNCTMDVNISTRELQNQIPPSFVKYINGVFPFESTITSPEKRSWHVELKEVDGHVYFQEGWQQFVHVNSLEFGDFLVFYYGGNAQFYVNIYGKNGCQKEVSVPSREIDREITNPRDNQTVERRKSKRLAQRFNDEEIAQKKLCPRFSMATQEGNGARKEASKVVSKFPFFEVVMNPSYIDRGYMFVEAKNPLPTDSSNCSPALRNIHPRNMVSKSRRWQSGDDGSNRPSSEAKASPHFFKIIHSSVVLHQKLEIPMKFISQYGKNLGNHVFLKVPSGAVWKVELERSNGVVWMCNGWKEFAKHYSIGYGHLLVFRYNENCKFNVLIFDTSASEIEYPVSATHGEQTNINGNGNSKIPVTEDAIEIDDSVEILGDTPCAAYNVKREEICGRGEIEKLGVQTRQKTRQVSYYRANIEKDASVKILDDSLVRDSPVSERKRANTKSGVENNSNMHEFSPDIQSKGLKLPNQKMDVKTEIETEEGTGGTSTGPRRHQSQIPVKMLSATANMNSRALERARDFKSKKPFFTVHMQPSYVSGKSSLNMPLNFVKKYLGHHHKNISLKISDGMIWSVRSYPSFVNGKRSLAWRQFARDNNLKVGDICIFELMSKGIEPRLNVTIFQK</sequence>
<dbReference type="GO" id="GO:0003677">
    <property type="term" value="F:DNA binding"/>
    <property type="evidence" value="ECO:0007669"/>
    <property type="project" value="UniProtKB-KW"/>
</dbReference>
<keyword evidence="10" id="KW-1185">Reference proteome</keyword>
<feature type="compositionally biased region" description="Polar residues" evidence="6">
    <location>
        <begin position="690"/>
        <end position="701"/>
    </location>
</feature>
<feature type="region of interest" description="Disordered" evidence="6">
    <location>
        <begin position="679"/>
        <end position="713"/>
    </location>
</feature>
<accession>A0AAV6J4Y8</accession>
<evidence type="ECO:0000256" key="5">
    <source>
        <dbReference type="ARBA" id="ARBA00023242"/>
    </source>
</evidence>
<evidence type="ECO:0000259" key="8">
    <source>
        <dbReference type="PROSITE" id="PS50863"/>
    </source>
</evidence>
<dbReference type="InterPro" id="IPR004864">
    <property type="entry name" value="LEA_2"/>
</dbReference>
<comment type="subcellular location">
    <subcellularLocation>
        <location evidence="1">Nucleus</location>
    </subcellularLocation>
</comment>
<keyword evidence="2" id="KW-0805">Transcription regulation</keyword>
<dbReference type="Proteomes" id="UP000823749">
    <property type="component" value="Chromosome 8"/>
</dbReference>
<dbReference type="PROSITE" id="PS50863">
    <property type="entry name" value="B3"/>
    <property type="match status" value="3"/>
</dbReference>
<dbReference type="Pfam" id="PF02362">
    <property type="entry name" value="B3"/>
    <property type="match status" value="3"/>
</dbReference>
<keyword evidence="7" id="KW-0472">Membrane</keyword>
<evidence type="ECO:0000256" key="3">
    <source>
        <dbReference type="ARBA" id="ARBA00023125"/>
    </source>
</evidence>
<evidence type="ECO:0000313" key="9">
    <source>
        <dbReference type="EMBL" id="KAG5535733.1"/>
    </source>
</evidence>
<feature type="domain" description="TF-B3" evidence="8">
    <location>
        <begin position="774"/>
        <end position="869"/>
    </location>
</feature>
<dbReference type="SUPFAM" id="SSF101936">
    <property type="entry name" value="DNA-binding pseudobarrel domain"/>
    <property type="match status" value="3"/>
</dbReference>
<dbReference type="CDD" id="cd10017">
    <property type="entry name" value="B3_DNA"/>
    <property type="match status" value="3"/>
</dbReference>
<dbReference type="InterPro" id="IPR015300">
    <property type="entry name" value="DNA-bd_pseudobarrel_sf"/>
</dbReference>
<keyword evidence="4" id="KW-0804">Transcription</keyword>
<dbReference type="PANTHER" id="PTHR31920">
    <property type="entry name" value="B3 DOMAIN-CONTAINING"/>
    <property type="match status" value="1"/>
</dbReference>
<name>A0AAV6J4Y8_9ERIC</name>
<dbReference type="Gene3D" id="2.40.330.10">
    <property type="entry name" value="DNA-binding pseudobarrel domain"/>
    <property type="match status" value="3"/>
</dbReference>
<feature type="transmembrane region" description="Helical" evidence="7">
    <location>
        <begin position="97"/>
        <end position="120"/>
    </location>
</feature>
<keyword evidence="5" id="KW-0539">Nucleus</keyword>
<dbReference type="InterPro" id="IPR050655">
    <property type="entry name" value="Plant_B3_domain"/>
</dbReference>
<feature type="domain" description="TF-B3" evidence="8">
    <location>
        <begin position="250"/>
        <end position="343"/>
    </location>
</feature>
<dbReference type="Pfam" id="PF03168">
    <property type="entry name" value="LEA_2"/>
    <property type="match status" value="1"/>
</dbReference>
<keyword evidence="3" id="KW-0238">DNA-binding</keyword>
<evidence type="ECO:0000256" key="2">
    <source>
        <dbReference type="ARBA" id="ARBA00023015"/>
    </source>
</evidence>
<feature type="domain" description="TF-B3" evidence="8">
    <location>
        <begin position="486"/>
        <end position="579"/>
    </location>
</feature>
<gene>
    <name evidence="9" type="ORF">RHGRI_023482</name>
</gene>
<reference evidence="9" key="1">
    <citation type="submission" date="2020-08" db="EMBL/GenBank/DDBJ databases">
        <title>Plant Genome Project.</title>
        <authorList>
            <person name="Zhang R.-G."/>
        </authorList>
    </citation>
    <scope>NUCLEOTIDE SEQUENCE</scope>
    <source>
        <strain evidence="9">WSP0</strain>
        <tissue evidence="9">Leaf</tissue>
    </source>
</reference>
<proteinExistence type="predicted"/>
<dbReference type="AlphaFoldDB" id="A0AAV6J4Y8"/>
<dbReference type="SMART" id="SM01019">
    <property type="entry name" value="B3"/>
    <property type="match status" value="3"/>
</dbReference>
<dbReference type="PANTHER" id="PTHR31920:SF37">
    <property type="entry name" value="B3 DOMAIN-CONTAINING TRANSCRIPTION FACTOR VRN1"/>
    <property type="match status" value="1"/>
</dbReference>
<evidence type="ECO:0000313" key="10">
    <source>
        <dbReference type="Proteomes" id="UP000823749"/>
    </source>
</evidence>
<feature type="region of interest" description="Disordered" evidence="6">
    <location>
        <begin position="459"/>
        <end position="481"/>
    </location>
</feature>
<comment type="caution">
    <text evidence="9">The sequence shown here is derived from an EMBL/GenBank/DDBJ whole genome shotgun (WGS) entry which is preliminary data.</text>
</comment>
<keyword evidence="7" id="KW-0812">Transmembrane</keyword>
<dbReference type="InterPro" id="IPR003340">
    <property type="entry name" value="B3_DNA-bd"/>
</dbReference>
<evidence type="ECO:0000256" key="1">
    <source>
        <dbReference type="ARBA" id="ARBA00004123"/>
    </source>
</evidence>
<evidence type="ECO:0000256" key="7">
    <source>
        <dbReference type="SAM" id="Phobius"/>
    </source>
</evidence>
<dbReference type="GO" id="GO:0005634">
    <property type="term" value="C:nucleus"/>
    <property type="evidence" value="ECO:0007669"/>
    <property type="project" value="UniProtKB-SubCell"/>
</dbReference>
<protein>
    <recommendedName>
        <fullName evidence="8">TF-B3 domain-containing protein</fullName>
    </recommendedName>
</protein>